<organism evidence="2 3">
    <name type="scientific">Apiotrichum porosum</name>
    <dbReference type="NCBI Taxonomy" id="105984"/>
    <lineage>
        <taxon>Eukaryota</taxon>
        <taxon>Fungi</taxon>
        <taxon>Dikarya</taxon>
        <taxon>Basidiomycota</taxon>
        <taxon>Agaricomycotina</taxon>
        <taxon>Tremellomycetes</taxon>
        <taxon>Trichosporonales</taxon>
        <taxon>Trichosporonaceae</taxon>
        <taxon>Apiotrichum</taxon>
    </lineage>
</organism>
<dbReference type="InterPro" id="IPR001810">
    <property type="entry name" value="F-box_dom"/>
</dbReference>
<gene>
    <name evidence="2" type="ORF">EHS24_003083</name>
</gene>
<evidence type="ECO:0000313" key="2">
    <source>
        <dbReference type="EMBL" id="RSH77527.1"/>
    </source>
</evidence>
<dbReference type="SUPFAM" id="SSF50969">
    <property type="entry name" value="YVTN repeat-like/Quinoprotein amine dehydrogenase"/>
    <property type="match status" value="1"/>
</dbReference>
<evidence type="ECO:0000313" key="3">
    <source>
        <dbReference type="Proteomes" id="UP000279236"/>
    </source>
</evidence>
<dbReference type="EMBL" id="RSCE01000015">
    <property type="protein sequence ID" value="RSH77527.1"/>
    <property type="molecule type" value="Genomic_DNA"/>
</dbReference>
<dbReference type="SUPFAM" id="SSF81383">
    <property type="entry name" value="F-box domain"/>
    <property type="match status" value="1"/>
</dbReference>
<dbReference type="Pfam" id="PF12937">
    <property type="entry name" value="F-box-like"/>
    <property type="match status" value="1"/>
</dbReference>
<dbReference type="InterPro" id="IPR011044">
    <property type="entry name" value="Quino_amine_DH_bsu"/>
</dbReference>
<dbReference type="Gene3D" id="1.20.1280.50">
    <property type="match status" value="1"/>
</dbReference>
<proteinExistence type="predicted"/>
<dbReference type="Proteomes" id="UP000279236">
    <property type="component" value="Unassembled WGS sequence"/>
</dbReference>
<dbReference type="OrthoDB" id="550575at2759"/>
<dbReference type="InterPro" id="IPR036047">
    <property type="entry name" value="F-box-like_dom_sf"/>
</dbReference>
<protein>
    <recommendedName>
        <fullName evidence="1">F-box domain-containing protein</fullName>
    </recommendedName>
</protein>
<dbReference type="GeneID" id="39587626"/>
<dbReference type="RefSeq" id="XP_028472674.1">
    <property type="nucleotide sequence ID" value="XM_028618786.1"/>
</dbReference>
<keyword evidence="3" id="KW-1185">Reference proteome</keyword>
<reference evidence="2 3" key="1">
    <citation type="submission" date="2018-11" db="EMBL/GenBank/DDBJ databases">
        <title>Genome sequence of Apiotrichum porosum DSM 27194.</title>
        <authorList>
            <person name="Aliyu H."/>
            <person name="Gorte O."/>
            <person name="Ochsenreither K."/>
        </authorList>
    </citation>
    <scope>NUCLEOTIDE SEQUENCE [LARGE SCALE GENOMIC DNA]</scope>
    <source>
        <strain evidence="2 3">DSM 27194</strain>
    </source>
</reference>
<accession>A0A427XFI4</accession>
<evidence type="ECO:0000259" key="1">
    <source>
        <dbReference type="Pfam" id="PF12937"/>
    </source>
</evidence>
<dbReference type="STRING" id="105984.A0A427XFI4"/>
<comment type="caution">
    <text evidence="2">The sequence shown here is derived from an EMBL/GenBank/DDBJ whole genome shotgun (WGS) entry which is preliminary data.</text>
</comment>
<name>A0A427XFI4_9TREE</name>
<sequence>MSLLGTQDPLVCLGTDLFVDILSHLDGQDLLQAERVSHCWHDCSQAFSSGLWRRAALRAPVEPSDVYACDSLATEGRWTVDEHDRRPVVDDVGRLLDPPTIRHWATRSVDSPGPAFLQLTSTPLDTPLGESVRVNWRYVCQSHKQLQTAWSTARCRLRWITPPTNTVWRIKSNPEQNVLLCTSRMSGMTVVDRVNCKPIFAIEGMEGYAHLEAGRGFAVFDTPGHVQPLAGLQFDASNSNTALEVWRTGEARARSRLPRAGYSSVADSAVSYTHDDEFHPGVQDEPLPRGHMEHFRTLEPSARCLAFRLHVDDADSENPRAIVAAAGSSAVYIWHLEENREMETIERGWEDHGRPNYIELDDEFAFICLDRQMHVYSRQTLRHLASFPPLRASAKDAANLAFPLSLAEDFKAIPDAERVRANPGKTEDGVPAPIGRAVVTGAYKGTPEFDDAVLRGIAMHPVRLLVDQEDDIEYGFTAVHFTSTDLVCTARSGAVFIVRDYARVFHEAALLAAPDRSHHIAQNTIIIGLGTTIRQLTTYRDHIIVCTSFNVIIFEGDRLPALPAKGEDPVDPTPTLRAHVLLGNHPQAMKMSSCIQADARSIYLTYWATGEMDATGGTDPRNPAFPPEAALEGFGMCVKVWTFGLD</sequence>
<feature type="domain" description="F-box" evidence="1">
    <location>
        <begin position="16"/>
        <end position="57"/>
    </location>
</feature>
<dbReference type="AlphaFoldDB" id="A0A427XFI4"/>